<reference evidence="2 3" key="1">
    <citation type="journal article" date="2014" name="PLoS ONE">
        <title>Global Analysis of Gene Expression Profiles in Physic Nut (Jatropha curcas L.) Seedlings Exposed to Salt Stress.</title>
        <authorList>
            <person name="Zhang L."/>
            <person name="Zhang C."/>
            <person name="Wu P."/>
            <person name="Chen Y."/>
            <person name="Li M."/>
            <person name="Jiang H."/>
            <person name="Wu G."/>
        </authorList>
    </citation>
    <scope>NUCLEOTIDE SEQUENCE [LARGE SCALE GENOMIC DNA]</scope>
    <source>
        <strain evidence="3">cv. GZQX0401</strain>
        <tissue evidence="2">Young leaves</tissue>
    </source>
</reference>
<gene>
    <name evidence="2" type="ORF">JCGZ_17170</name>
</gene>
<evidence type="ECO:0000313" key="3">
    <source>
        <dbReference type="Proteomes" id="UP000027138"/>
    </source>
</evidence>
<accession>A0A067KDI2</accession>
<sequence>MSQISEIPASAYTPEMEVLGALPDIPTFDGEPVPTRGSGESNWLFIRPLEVWSYEYYIYPGGPSGDSPIESRRITRYLQHSHHTYASGADPEYWRSFLNDRELSDSHGTVSPGGGVAELHTRSRLLLRGYWADRYFADRYFLGERVFDTPIAPARRRVPHAPPRHMCLLEGLTREDLEVEYRGFSANDFLSVGDFPSYFASRMQARLPEVLEYMQERKTHKTAAHYRAEAGGTAGPAGPARGGVPCPPGMEVVLDPGLGLGSGIIIPADLRQAPPPVQLDPEHTTHVPAQRYQEICQQFDFARSYIGRLYSERHELSSAVSRLQGEVEWLRTRLEVEGIPLDSSDEDEGSSSSDGGPSLPPPPTVAGPSRRRR</sequence>
<keyword evidence="3" id="KW-1185">Reference proteome</keyword>
<dbReference type="EMBL" id="KK914698">
    <property type="protein sequence ID" value="KDP30300.1"/>
    <property type="molecule type" value="Genomic_DNA"/>
</dbReference>
<organism evidence="2 3">
    <name type="scientific">Jatropha curcas</name>
    <name type="common">Barbados nut</name>
    <dbReference type="NCBI Taxonomy" id="180498"/>
    <lineage>
        <taxon>Eukaryota</taxon>
        <taxon>Viridiplantae</taxon>
        <taxon>Streptophyta</taxon>
        <taxon>Embryophyta</taxon>
        <taxon>Tracheophyta</taxon>
        <taxon>Spermatophyta</taxon>
        <taxon>Magnoliopsida</taxon>
        <taxon>eudicotyledons</taxon>
        <taxon>Gunneridae</taxon>
        <taxon>Pentapetalae</taxon>
        <taxon>rosids</taxon>
        <taxon>fabids</taxon>
        <taxon>Malpighiales</taxon>
        <taxon>Euphorbiaceae</taxon>
        <taxon>Crotonoideae</taxon>
        <taxon>Jatropheae</taxon>
        <taxon>Jatropha</taxon>
    </lineage>
</organism>
<evidence type="ECO:0000313" key="2">
    <source>
        <dbReference type="EMBL" id="KDP30300.1"/>
    </source>
</evidence>
<feature type="region of interest" description="Disordered" evidence="1">
    <location>
        <begin position="337"/>
        <end position="373"/>
    </location>
</feature>
<evidence type="ECO:0000256" key="1">
    <source>
        <dbReference type="SAM" id="MobiDB-lite"/>
    </source>
</evidence>
<dbReference type="AlphaFoldDB" id="A0A067KDI2"/>
<protein>
    <recommendedName>
        <fullName evidence="4">Aminotransferase-like plant mobile domain-containing protein</fullName>
    </recommendedName>
</protein>
<proteinExistence type="predicted"/>
<dbReference type="OrthoDB" id="1652646at2759"/>
<dbReference type="Proteomes" id="UP000027138">
    <property type="component" value="Unassembled WGS sequence"/>
</dbReference>
<evidence type="ECO:0008006" key="4">
    <source>
        <dbReference type="Google" id="ProtNLM"/>
    </source>
</evidence>
<name>A0A067KDI2_JATCU</name>